<dbReference type="Proteomes" id="UP000258309">
    <property type="component" value="Unassembled WGS sequence"/>
</dbReference>
<dbReference type="InterPro" id="IPR032465">
    <property type="entry name" value="ACMSD"/>
</dbReference>
<organism evidence="5 6">
    <name type="scientific">Scytalidium lignicola</name>
    <name type="common">Hyphomycete</name>
    <dbReference type="NCBI Taxonomy" id="5539"/>
    <lineage>
        <taxon>Eukaryota</taxon>
        <taxon>Fungi</taxon>
        <taxon>Dikarya</taxon>
        <taxon>Ascomycota</taxon>
        <taxon>Pezizomycotina</taxon>
        <taxon>Leotiomycetes</taxon>
        <taxon>Leotiomycetes incertae sedis</taxon>
        <taxon>Scytalidium</taxon>
    </lineage>
</organism>
<sequence length="365" mass="40651">MTDRSPQYGAISTPGPGTYYLRPELKDLKIIGVEEHGVFHNLQQRVPNSTEPAQLGRDIYSKLYYHGAMGYAAGRSDDLKLQRIKDMDKGGVAMQVLSSVGSVYSTHIEDPEAALRFAHDVNDELKKAVDAHPERFKAFAEVPAQVPELAIKELRRCVQELGFVGGFIAGSVGGTRKFLDDPEFDGLLTEFETLNIPLFLHPAVAPKPVINAYYTFPGKPLLTATLSGMGWGWHNEVAVHVLRLGVSDRHRGLKIIIGHQGEMLPMMMQRFDVMFPPELFGLQRTVGQILREQVWVAISGMFTIPPTLAAVQTWGVDHVLFANDYPFLDLDRTPNFINALGDVIAPSDLRKICQTNAEELFRIKL</sequence>
<evidence type="ECO:0000256" key="2">
    <source>
        <dbReference type="ARBA" id="ARBA00023239"/>
    </source>
</evidence>
<dbReference type="Gene3D" id="3.20.20.140">
    <property type="entry name" value="Metal-dependent hydrolases"/>
    <property type="match status" value="1"/>
</dbReference>
<dbReference type="AlphaFoldDB" id="A0A3E2H699"/>
<dbReference type="PANTHER" id="PTHR21240:SF30">
    <property type="entry name" value="AMIDOHYDROLASE-RELATED DOMAIN-CONTAINING PROTEIN-RELATED"/>
    <property type="match status" value="1"/>
</dbReference>
<dbReference type="GO" id="GO:0016831">
    <property type="term" value="F:carboxy-lyase activity"/>
    <property type="evidence" value="ECO:0007669"/>
    <property type="project" value="UniProtKB-KW"/>
</dbReference>
<reference evidence="5 6" key="1">
    <citation type="submission" date="2018-05" db="EMBL/GenBank/DDBJ databases">
        <title>Draft genome sequence of Scytalidium lignicola DSM 105466, a ubiquitous saprotrophic fungus.</title>
        <authorList>
            <person name="Buettner E."/>
            <person name="Gebauer A.M."/>
            <person name="Hofrichter M."/>
            <person name="Liers C."/>
            <person name="Kellner H."/>
        </authorList>
    </citation>
    <scope>NUCLEOTIDE SEQUENCE [LARGE SCALE GENOMIC DNA]</scope>
    <source>
        <strain evidence="5 6">DSM 105466</strain>
    </source>
</reference>
<dbReference type="SUPFAM" id="SSF51556">
    <property type="entry name" value="Metallo-dependent hydrolases"/>
    <property type="match status" value="1"/>
</dbReference>
<feature type="domain" description="Amidohydrolase-related" evidence="4">
    <location>
        <begin position="83"/>
        <end position="363"/>
    </location>
</feature>
<dbReference type="EMBL" id="NCSJ02000153">
    <property type="protein sequence ID" value="RFU28722.1"/>
    <property type="molecule type" value="Genomic_DNA"/>
</dbReference>
<dbReference type="OrthoDB" id="432010at2759"/>
<accession>A0A3E2H699</accession>
<feature type="non-terminal residue" evidence="5">
    <location>
        <position position="365"/>
    </location>
</feature>
<gene>
    <name evidence="5" type="ORF">B7463_g7625</name>
</gene>
<evidence type="ECO:0000313" key="6">
    <source>
        <dbReference type="Proteomes" id="UP000258309"/>
    </source>
</evidence>
<dbReference type="GO" id="GO:0019748">
    <property type="term" value="P:secondary metabolic process"/>
    <property type="evidence" value="ECO:0007669"/>
    <property type="project" value="TreeGrafter"/>
</dbReference>
<proteinExistence type="inferred from homology"/>
<dbReference type="OMA" id="DIERCHK"/>
<evidence type="ECO:0000259" key="4">
    <source>
        <dbReference type="Pfam" id="PF04909"/>
    </source>
</evidence>
<protein>
    <recommendedName>
        <fullName evidence="4">Amidohydrolase-related domain-containing protein</fullName>
    </recommendedName>
</protein>
<evidence type="ECO:0000256" key="3">
    <source>
        <dbReference type="RuleBase" id="RU366045"/>
    </source>
</evidence>
<keyword evidence="1 3" id="KW-0210">Decarboxylase</keyword>
<dbReference type="STRING" id="5539.A0A3E2H699"/>
<dbReference type="GO" id="GO:0005829">
    <property type="term" value="C:cytosol"/>
    <property type="evidence" value="ECO:0007669"/>
    <property type="project" value="TreeGrafter"/>
</dbReference>
<dbReference type="PANTHER" id="PTHR21240">
    <property type="entry name" value="2-AMINO-3-CARBOXYLMUCONATE-6-SEMIALDEHYDE DECARBOXYLASE"/>
    <property type="match status" value="1"/>
</dbReference>
<keyword evidence="6" id="KW-1185">Reference proteome</keyword>
<comment type="caution">
    <text evidence="5">The sequence shown here is derived from an EMBL/GenBank/DDBJ whole genome shotgun (WGS) entry which is preliminary data.</text>
</comment>
<name>A0A3E2H699_SCYLI</name>
<dbReference type="InterPro" id="IPR032466">
    <property type="entry name" value="Metal_Hydrolase"/>
</dbReference>
<feature type="non-terminal residue" evidence="5">
    <location>
        <position position="1"/>
    </location>
</feature>
<dbReference type="Pfam" id="PF04909">
    <property type="entry name" value="Amidohydro_2"/>
    <property type="match status" value="1"/>
</dbReference>
<evidence type="ECO:0000313" key="5">
    <source>
        <dbReference type="EMBL" id="RFU28722.1"/>
    </source>
</evidence>
<evidence type="ECO:0000256" key="1">
    <source>
        <dbReference type="ARBA" id="ARBA00022793"/>
    </source>
</evidence>
<comment type="similarity">
    <text evidence="3">Belongs to the metallo-dependent hydrolases superfamily.</text>
</comment>
<dbReference type="InterPro" id="IPR006680">
    <property type="entry name" value="Amidohydro-rel"/>
</dbReference>
<dbReference type="GO" id="GO:0016787">
    <property type="term" value="F:hydrolase activity"/>
    <property type="evidence" value="ECO:0007669"/>
    <property type="project" value="InterPro"/>
</dbReference>
<keyword evidence="2 3" id="KW-0456">Lyase</keyword>